<protein>
    <recommendedName>
        <fullName evidence="2">phenylalanine--tRNA ligase</fullName>
        <ecNumber evidence="2">6.1.1.20</ecNumber>
    </recommendedName>
</protein>
<dbReference type="InterPro" id="IPR005147">
    <property type="entry name" value="tRNA_synthase_B5-dom"/>
</dbReference>
<name>A0A4R4WS57_9ACTN</name>
<evidence type="ECO:0000256" key="1">
    <source>
        <dbReference type="ARBA" id="ARBA00001946"/>
    </source>
</evidence>
<dbReference type="InterPro" id="IPR020825">
    <property type="entry name" value="Phe-tRNA_synthase-like_B3/B4"/>
</dbReference>
<dbReference type="Pfam" id="PF17759">
    <property type="entry name" value="tRNA_synthFbeta"/>
    <property type="match status" value="1"/>
</dbReference>
<dbReference type="OrthoDB" id="4326134at2"/>
<dbReference type="PANTHER" id="PTHR10947">
    <property type="entry name" value="PHENYLALANYL-TRNA SYNTHETASE BETA CHAIN AND LEUCINE-RICH REPEAT-CONTAINING PROTEIN 47"/>
    <property type="match status" value="1"/>
</dbReference>
<dbReference type="Pfam" id="PF03483">
    <property type="entry name" value="B3_4"/>
    <property type="match status" value="1"/>
</dbReference>
<keyword evidence="7" id="KW-0460">Magnesium</keyword>
<dbReference type="GO" id="GO:0009328">
    <property type="term" value="C:phenylalanine-tRNA ligase complex"/>
    <property type="evidence" value="ECO:0007669"/>
    <property type="project" value="TreeGrafter"/>
</dbReference>
<evidence type="ECO:0000256" key="9">
    <source>
        <dbReference type="ARBA" id="ARBA00023146"/>
    </source>
</evidence>
<reference evidence="12 13" key="1">
    <citation type="submission" date="2019-03" db="EMBL/GenBank/DDBJ databases">
        <title>Draft genome sequences of novel Actinobacteria.</title>
        <authorList>
            <person name="Sahin N."/>
            <person name="Ay H."/>
            <person name="Saygin H."/>
        </authorList>
    </citation>
    <scope>NUCLEOTIDE SEQUENCE [LARGE SCALE GENOMIC DNA]</scope>
    <source>
        <strain evidence="12 13">KC712</strain>
    </source>
</reference>
<dbReference type="EC" id="6.1.1.20" evidence="2"/>
<evidence type="ECO:0000256" key="5">
    <source>
        <dbReference type="ARBA" id="ARBA00022741"/>
    </source>
</evidence>
<dbReference type="Proteomes" id="UP000294543">
    <property type="component" value="Unassembled WGS sequence"/>
</dbReference>
<dbReference type="SUPFAM" id="SSF56037">
    <property type="entry name" value="PheT/TilS domain"/>
    <property type="match status" value="1"/>
</dbReference>
<dbReference type="InterPro" id="IPR005146">
    <property type="entry name" value="B3/B4_tRNA-bd"/>
</dbReference>
<dbReference type="InterPro" id="IPR009061">
    <property type="entry name" value="DNA-bd_dom_put_sf"/>
</dbReference>
<evidence type="ECO:0000259" key="10">
    <source>
        <dbReference type="PROSITE" id="PS51447"/>
    </source>
</evidence>
<evidence type="ECO:0000259" key="11">
    <source>
        <dbReference type="PROSITE" id="PS51483"/>
    </source>
</evidence>
<feature type="domain" description="B5" evidence="11">
    <location>
        <begin position="293"/>
        <end position="366"/>
    </location>
</feature>
<evidence type="ECO:0000256" key="4">
    <source>
        <dbReference type="ARBA" id="ARBA00022723"/>
    </source>
</evidence>
<dbReference type="InterPro" id="IPR045060">
    <property type="entry name" value="Phe-tRNA-ligase_IIc_bsu"/>
</dbReference>
<keyword evidence="3 12" id="KW-0436">Ligase</keyword>
<keyword evidence="5" id="KW-0547">Nucleotide-binding</keyword>
<organism evidence="12 13">
    <name type="scientific">Nonomuraea diastatica</name>
    <dbReference type="NCBI Taxonomy" id="1848329"/>
    <lineage>
        <taxon>Bacteria</taxon>
        <taxon>Bacillati</taxon>
        <taxon>Actinomycetota</taxon>
        <taxon>Actinomycetes</taxon>
        <taxon>Streptosporangiales</taxon>
        <taxon>Streptosporangiaceae</taxon>
        <taxon>Nonomuraea</taxon>
    </lineage>
</organism>
<dbReference type="SUPFAM" id="SSF55681">
    <property type="entry name" value="Class II aaRS and biotin synthetases"/>
    <property type="match status" value="1"/>
</dbReference>
<feature type="domain" description="FDX-ACB" evidence="10">
    <location>
        <begin position="600"/>
        <end position="696"/>
    </location>
</feature>
<dbReference type="SMART" id="SM00896">
    <property type="entry name" value="FDX-ACB"/>
    <property type="match status" value="1"/>
</dbReference>
<evidence type="ECO:0000313" key="12">
    <source>
        <dbReference type="EMBL" id="TDD20280.1"/>
    </source>
</evidence>
<dbReference type="RefSeq" id="WP_132509743.1">
    <property type="nucleotide sequence ID" value="NZ_SMKP01000047.1"/>
</dbReference>
<accession>A0A4R4WS57</accession>
<dbReference type="Pfam" id="PF03484">
    <property type="entry name" value="B5"/>
    <property type="match status" value="1"/>
</dbReference>
<dbReference type="SUPFAM" id="SSF46955">
    <property type="entry name" value="Putative DNA-binding domain"/>
    <property type="match status" value="2"/>
</dbReference>
<keyword evidence="4" id="KW-0479">Metal-binding</keyword>
<comment type="caution">
    <text evidence="12">The sequence shown here is derived from an EMBL/GenBank/DDBJ whole genome shotgun (WGS) entry which is preliminary data.</text>
</comment>
<comment type="cofactor">
    <cofactor evidence="1">
        <name>Mg(2+)</name>
        <dbReference type="ChEBI" id="CHEBI:18420"/>
    </cofactor>
</comment>
<evidence type="ECO:0000256" key="6">
    <source>
        <dbReference type="ARBA" id="ARBA00022840"/>
    </source>
</evidence>
<dbReference type="GO" id="GO:0003723">
    <property type="term" value="F:RNA binding"/>
    <property type="evidence" value="ECO:0007669"/>
    <property type="project" value="InterPro"/>
</dbReference>
<dbReference type="Gene3D" id="3.30.70.380">
    <property type="entry name" value="Ferrodoxin-fold anticodon-binding domain"/>
    <property type="match status" value="1"/>
</dbReference>
<dbReference type="Gene3D" id="3.50.40.10">
    <property type="entry name" value="Phenylalanyl-trna Synthetase, Chain B, domain 3"/>
    <property type="match status" value="1"/>
</dbReference>
<dbReference type="InterPro" id="IPR005121">
    <property type="entry name" value="Fdx_antiC-bd"/>
</dbReference>
<dbReference type="SMART" id="SM00874">
    <property type="entry name" value="B5"/>
    <property type="match status" value="1"/>
</dbReference>
<dbReference type="GO" id="GO:0000287">
    <property type="term" value="F:magnesium ion binding"/>
    <property type="evidence" value="ECO:0007669"/>
    <property type="project" value="InterPro"/>
</dbReference>
<sequence length="696" mass="74306">MKLSFAGLRAHCPALPDDPEAVRLLLDDAGIEVKGVSQSGDDTVIAVELLANRGDHRCYAGVALELAARLDGRVVQPPVAGVTVSSSDAGAADPRVAGAVTGSGCLSYTLTPLRVIDDTAELPASVRRILALEGGLTGSAIVDASNAVSLELGQPTHAFDADLVKGAVQVRPSLPGEVAWLLGEDELRELPPGTLVIADDVKVLAIAGVIGCEESRVTGRTTRVLLESAVFDPVEVRKAASALGVQTSASQRFERGGDPTAVLAGVGRLVRLLEEAGAAEVTGPSTVLREWPGPLPRVQIDFEDLDDFLGVRLAPQEAVDRLARYGVTHVGDGLFEVPGHRIWDLVEDQDLYEEVARGIGYDALPTTLPAGSIGAARPAAEEGAWLAGEVLVAHGFYEVFTDGFYNRELLRQLGVEPGSALDEHVATANAADRRYALLKNNCLAQAVEAVSINVRYRTTDVRLFELATVFVPDADAKNGVCTEKGVLWAIAAGSLLPDTWSDDHRQQDFFSLKGIAEEIAHQLGRHLTVTVLDEKHPLSPFLHPYRSASLCLDGRQAGVLGEVHPAVVKRFGIRDVRPIYLELARSELLAAQISPRPTLEDSPPIDRMLDFVLPKGVRSTDVEQVLRAAAPARLRGLDVVDVFTDPAQFGEGARSITYKLLLAVEPTPTSEELNAEIKVMIDAVAASLGERGVRLR</sequence>
<evidence type="ECO:0000256" key="3">
    <source>
        <dbReference type="ARBA" id="ARBA00022598"/>
    </source>
</evidence>
<dbReference type="SMART" id="SM00873">
    <property type="entry name" value="B3_4"/>
    <property type="match status" value="1"/>
</dbReference>
<keyword evidence="9" id="KW-0030">Aminoacyl-tRNA synthetase</keyword>
<proteinExistence type="predicted"/>
<dbReference type="EMBL" id="SMKP01000047">
    <property type="protein sequence ID" value="TDD20280.1"/>
    <property type="molecule type" value="Genomic_DNA"/>
</dbReference>
<dbReference type="GO" id="GO:0004826">
    <property type="term" value="F:phenylalanine-tRNA ligase activity"/>
    <property type="evidence" value="ECO:0007669"/>
    <property type="project" value="UniProtKB-EC"/>
</dbReference>
<dbReference type="AlphaFoldDB" id="A0A4R4WS57"/>
<dbReference type="InterPro" id="IPR036690">
    <property type="entry name" value="Fdx_antiC-bd_sf"/>
</dbReference>
<dbReference type="SUPFAM" id="SSF54991">
    <property type="entry name" value="Anticodon-binding domain of PheRS"/>
    <property type="match status" value="1"/>
</dbReference>
<dbReference type="GO" id="GO:0005524">
    <property type="term" value="F:ATP binding"/>
    <property type="evidence" value="ECO:0007669"/>
    <property type="project" value="UniProtKB-KW"/>
</dbReference>
<evidence type="ECO:0000256" key="8">
    <source>
        <dbReference type="ARBA" id="ARBA00022917"/>
    </source>
</evidence>
<dbReference type="Gene3D" id="3.30.56.10">
    <property type="match status" value="2"/>
</dbReference>
<dbReference type="PROSITE" id="PS51447">
    <property type="entry name" value="FDX_ACB"/>
    <property type="match status" value="1"/>
</dbReference>
<dbReference type="GO" id="GO:0006432">
    <property type="term" value="P:phenylalanyl-tRNA aminoacylation"/>
    <property type="evidence" value="ECO:0007669"/>
    <property type="project" value="InterPro"/>
</dbReference>
<evidence type="ECO:0000313" key="13">
    <source>
        <dbReference type="Proteomes" id="UP000294543"/>
    </source>
</evidence>
<dbReference type="Gene3D" id="3.30.930.10">
    <property type="entry name" value="Bira Bifunctional Protein, Domain 2"/>
    <property type="match status" value="1"/>
</dbReference>
<evidence type="ECO:0000256" key="7">
    <source>
        <dbReference type="ARBA" id="ARBA00022842"/>
    </source>
</evidence>
<keyword evidence="8" id="KW-0648">Protein biosynthesis</keyword>
<evidence type="ECO:0000256" key="2">
    <source>
        <dbReference type="ARBA" id="ARBA00012814"/>
    </source>
</evidence>
<dbReference type="PANTHER" id="PTHR10947:SF0">
    <property type="entry name" value="PHENYLALANINE--TRNA LIGASE BETA SUBUNIT"/>
    <property type="match status" value="1"/>
</dbReference>
<dbReference type="PROSITE" id="PS51483">
    <property type="entry name" value="B5"/>
    <property type="match status" value="1"/>
</dbReference>
<dbReference type="InterPro" id="IPR045864">
    <property type="entry name" value="aa-tRNA-synth_II/BPL/LPL"/>
</dbReference>
<keyword evidence="13" id="KW-1185">Reference proteome</keyword>
<gene>
    <name evidence="12" type="ORF">E1294_18425</name>
</gene>
<keyword evidence="6" id="KW-0067">ATP-binding</keyword>
<dbReference type="InterPro" id="IPR041616">
    <property type="entry name" value="PheRS_beta_core"/>
</dbReference>